<dbReference type="RefSeq" id="XP_003112390.2">
    <property type="nucleotide sequence ID" value="XM_003112342.2"/>
</dbReference>
<dbReference type="PANTHER" id="PTHR24238">
    <property type="entry name" value="G-PROTEIN COUPLED RECEPTOR"/>
    <property type="match status" value="1"/>
</dbReference>
<evidence type="ECO:0000313" key="7">
    <source>
        <dbReference type="Proteomes" id="UP000008281"/>
    </source>
</evidence>
<feature type="transmembrane region" description="Helical" evidence="5">
    <location>
        <begin position="31"/>
        <end position="51"/>
    </location>
</feature>
<evidence type="ECO:0000256" key="4">
    <source>
        <dbReference type="ARBA" id="ARBA00023224"/>
    </source>
</evidence>
<dbReference type="GO" id="GO:0008188">
    <property type="term" value="F:neuropeptide receptor activity"/>
    <property type="evidence" value="ECO:0007669"/>
    <property type="project" value="TreeGrafter"/>
</dbReference>
<evidence type="ECO:0000256" key="5">
    <source>
        <dbReference type="SAM" id="Phobius"/>
    </source>
</evidence>
<feature type="transmembrane region" description="Helical" evidence="5">
    <location>
        <begin position="196"/>
        <end position="222"/>
    </location>
</feature>
<keyword evidence="2" id="KW-0297">G-protein coupled receptor</keyword>
<dbReference type="SUPFAM" id="SSF81321">
    <property type="entry name" value="Family A G protein-coupled receptor-like"/>
    <property type="match status" value="1"/>
</dbReference>
<keyword evidence="5" id="KW-0472">Membrane</keyword>
<keyword evidence="5" id="KW-1133">Transmembrane helix</keyword>
<keyword evidence="7" id="KW-1185">Reference proteome</keyword>
<dbReference type="eggNOG" id="ENOG502SJ40">
    <property type="taxonomic scope" value="Eukaryota"/>
</dbReference>
<proteinExistence type="predicted"/>
<dbReference type="GO" id="GO:0005886">
    <property type="term" value="C:plasma membrane"/>
    <property type="evidence" value="ECO:0007669"/>
    <property type="project" value="TreeGrafter"/>
</dbReference>
<dbReference type="OMA" id="THFQPWY"/>
<dbReference type="AlphaFoldDB" id="E3LU22"/>
<feature type="transmembrane region" description="Helical" evidence="5">
    <location>
        <begin position="270"/>
        <end position="292"/>
    </location>
</feature>
<keyword evidence="4" id="KW-0807">Transducer</keyword>
<evidence type="ECO:0000256" key="3">
    <source>
        <dbReference type="ARBA" id="ARBA00023170"/>
    </source>
</evidence>
<dbReference type="FunCoup" id="E3LU22">
    <property type="interactions" value="11"/>
</dbReference>
<feature type="transmembrane region" description="Helical" evidence="5">
    <location>
        <begin position="105"/>
        <end position="125"/>
    </location>
</feature>
<dbReference type="GeneID" id="9824589"/>
<dbReference type="InParanoid" id="E3LU22"/>
<feature type="transmembrane region" description="Helical" evidence="5">
    <location>
        <begin position="243"/>
        <end position="264"/>
    </location>
</feature>
<dbReference type="Proteomes" id="UP000008281">
    <property type="component" value="Unassembled WGS sequence"/>
</dbReference>
<accession>E3LU22</accession>
<dbReference type="Pfam" id="PF10323">
    <property type="entry name" value="7TM_GPCR_Srv"/>
    <property type="match status" value="1"/>
</dbReference>
<dbReference type="InterPro" id="IPR019426">
    <property type="entry name" value="7TM_GPCR_serpentine_rcpt_Srv"/>
</dbReference>
<evidence type="ECO:0000313" key="6">
    <source>
        <dbReference type="EMBL" id="EFP10911.1"/>
    </source>
</evidence>
<gene>
    <name evidence="6" type="ORF">CRE_31007</name>
</gene>
<dbReference type="CDD" id="cd00637">
    <property type="entry name" value="7tm_classA_rhodopsin-like"/>
    <property type="match status" value="1"/>
</dbReference>
<dbReference type="EMBL" id="DS268415">
    <property type="protein sequence ID" value="EFP10911.1"/>
    <property type="molecule type" value="Genomic_DNA"/>
</dbReference>
<dbReference type="CTD" id="9824589"/>
<evidence type="ECO:0000256" key="2">
    <source>
        <dbReference type="ARBA" id="ARBA00023040"/>
    </source>
</evidence>
<feature type="transmembrane region" description="Helical" evidence="5">
    <location>
        <begin position="63"/>
        <end position="85"/>
    </location>
</feature>
<evidence type="ECO:0000256" key="1">
    <source>
        <dbReference type="ARBA" id="ARBA00004141"/>
    </source>
</evidence>
<keyword evidence="5" id="KW-0812">Transmembrane</keyword>
<evidence type="ECO:0008006" key="8">
    <source>
        <dbReference type="Google" id="ProtNLM"/>
    </source>
</evidence>
<dbReference type="OrthoDB" id="5866227at2759"/>
<reference evidence="6" key="1">
    <citation type="submission" date="2007-07" db="EMBL/GenBank/DDBJ databases">
        <title>PCAP assembly of the Caenorhabditis remanei genome.</title>
        <authorList>
            <consortium name="The Caenorhabditis remanei Sequencing Consortium"/>
            <person name="Wilson R.K."/>
        </authorList>
    </citation>
    <scope>NUCLEOTIDE SEQUENCE [LARGE SCALE GENOMIC DNA]</scope>
    <source>
        <strain evidence="6">PB4641</strain>
    </source>
</reference>
<organism evidence="7">
    <name type="scientific">Caenorhabditis remanei</name>
    <name type="common">Caenorhabditis vulgaris</name>
    <dbReference type="NCBI Taxonomy" id="31234"/>
    <lineage>
        <taxon>Eukaryota</taxon>
        <taxon>Metazoa</taxon>
        <taxon>Ecdysozoa</taxon>
        <taxon>Nematoda</taxon>
        <taxon>Chromadorea</taxon>
        <taxon>Rhabditida</taxon>
        <taxon>Rhabditina</taxon>
        <taxon>Rhabditomorpha</taxon>
        <taxon>Rhabditoidea</taxon>
        <taxon>Rhabditidae</taxon>
        <taxon>Peloderinae</taxon>
        <taxon>Caenorhabditis</taxon>
    </lineage>
</organism>
<name>E3LU22_CAERE</name>
<comment type="subcellular location">
    <subcellularLocation>
        <location evidence="1">Membrane</location>
        <topology evidence="1">Multi-pass membrane protein</topology>
    </subcellularLocation>
</comment>
<keyword evidence="3" id="KW-0675">Receptor</keyword>
<protein>
    <recommendedName>
        <fullName evidence="8">G-protein coupled receptors family 1 profile domain-containing protein</fullName>
    </recommendedName>
</protein>
<dbReference type="HOGENOM" id="CLU_061652_1_0_1"/>
<dbReference type="PANTHER" id="PTHR24238:SF76">
    <property type="entry name" value="G_PROTEIN_RECEP_F1_2 DOMAIN-CONTAINING PROTEIN"/>
    <property type="match status" value="1"/>
</dbReference>
<dbReference type="Gene3D" id="1.20.1070.10">
    <property type="entry name" value="Rhodopsin 7-helix transmembrane proteins"/>
    <property type="match status" value="1"/>
</dbReference>
<sequence length="367" mass="41665">MKMNPSNLFLLFSVMNNADEWRLSPLSAEDFFAGLSLIFIAIFSISVYIIMMKIMKRQDKEIVGYRFLISAGCSDLLLLVNYGIWPGLTILSKSEIIPKTWRTWQQLYLDWAWFSMVSHYSVVSWSRWMAIRKPLDFRNQKRKTSYSLCALCYLVALVLVLSTHFQPWYVTFYYEPSSYGMLAENFPLYLSGGQSALFLAFHIAAIVPPIVFYGWSITLLYNRRAKMLLGHQQTVQNSIETRLLMPCLINVVTFIIGQVLITVGTGEGKWAGYTVMVLFAANSALNPFLLLICSKTLRKQVLDLLGVAKIATLDKLETSTVYRNIHAVNGDFCSSKLVSTDTGSGSRRFLSLPTFRSKEDFICGTPV</sequence>
<feature type="transmembrane region" description="Helical" evidence="5">
    <location>
        <begin position="146"/>
        <end position="165"/>
    </location>
</feature>
<dbReference type="KEGG" id="crq:GCK72_017683"/>